<keyword evidence="2" id="KW-1185">Reference proteome</keyword>
<protein>
    <submittedName>
        <fullName evidence="1">Uncharacterized protein</fullName>
    </submittedName>
</protein>
<sequence>MTEKDVTPSSDIVVMPCLLKKTVALSKSMWQAEKIILHGLFNSHIFYILAFQPWLLRKCSWVIWGGDLYIREAKIRDWRWKKMNCLDVGSSHV</sequence>
<name>A0ABW1ZX31_9GAMM</name>
<reference evidence="2" key="1">
    <citation type="journal article" date="2019" name="Int. J. Syst. Evol. Microbiol.">
        <title>The Global Catalogue of Microorganisms (GCM) 10K type strain sequencing project: providing services to taxonomists for standard genome sequencing and annotation.</title>
        <authorList>
            <consortium name="The Broad Institute Genomics Platform"/>
            <consortium name="The Broad Institute Genome Sequencing Center for Infectious Disease"/>
            <person name="Wu L."/>
            <person name="Ma J."/>
        </authorList>
    </citation>
    <scope>NUCLEOTIDE SEQUENCE [LARGE SCALE GENOMIC DNA]</scope>
    <source>
        <strain evidence="2">NBRC 111756</strain>
    </source>
</reference>
<proteinExistence type="predicted"/>
<evidence type="ECO:0000313" key="1">
    <source>
        <dbReference type="EMBL" id="MFC6669724.1"/>
    </source>
</evidence>
<organism evidence="1 2">
    <name type="scientific">Marinobacterium aestuariivivens</name>
    <dbReference type="NCBI Taxonomy" id="1698799"/>
    <lineage>
        <taxon>Bacteria</taxon>
        <taxon>Pseudomonadati</taxon>
        <taxon>Pseudomonadota</taxon>
        <taxon>Gammaproteobacteria</taxon>
        <taxon>Oceanospirillales</taxon>
        <taxon>Oceanospirillaceae</taxon>
        <taxon>Marinobacterium</taxon>
    </lineage>
</organism>
<accession>A0ABW1ZX31</accession>
<comment type="caution">
    <text evidence="1">The sequence shown here is derived from an EMBL/GenBank/DDBJ whole genome shotgun (WGS) entry which is preliminary data.</text>
</comment>
<dbReference type="Proteomes" id="UP001596422">
    <property type="component" value="Unassembled WGS sequence"/>
</dbReference>
<dbReference type="EMBL" id="JBHSWE010000001">
    <property type="protein sequence ID" value="MFC6669724.1"/>
    <property type="molecule type" value="Genomic_DNA"/>
</dbReference>
<evidence type="ECO:0000313" key="2">
    <source>
        <dbReference type="Proteomes" id="UP001596422"/>
    </source>
</evidence>
<dbReference type="RefSeq" id="WP_379912919.1">
    <property type="nucleotide sequence ID" value="NZ_JBHSWE010000001.1"/>
</dbReference>
<gene>
    <name evidence="1" type="ORF">ACFQDL_06205</name>
</gene>